<proteinExistence type="predicted"/>
<dbReference type="KEGG" id="goq:ACH46_13560"/>
<dbReference type="Proteomes" id="UP000063789">
    <property type="component" value="Chromosome"/>
</dbReference>
<keyword evidence="8" id="KW-1185">Reference proteome</keyword>
<feature type="transmembrane region" description="Helical" evidence="5">
    <location>
        <begin position="175"/>
        <end position="196"/>
    </location>
</feature>
<dbReference type="STRING" id="1136941.ACH46_13560"/>
<feature type="transmembrane region" description="Helical" evidence="5">
    <location>
        <begin position="132"/>
        <end position="155"/>
    </location>
</feature>
<evidence type="ECO:0000259" key="6">
    <source>
        <dbReference type="Pfam" id="PF13886"/>
    </source>
</evidence>
<keyword evidence="3 5" id="KW-1133">Transmembrane helix</keyword>
<feature type="transmembrane region" description="Helical" evidence="5">
    <location>
        <begin position="28"/>
        <end position="48"/>
    </location>
</feature>
<evidence type="ECO:0000313" key="8">
    <source>
        <dbReference type="Proteomes" id="UP000063789"/>
    </source>
</evidence>
<reference evidence="8" key="1">
    <citation type="submission" date="2015-06" db="EMBL/GenBank/DDBJ databases">
        <title>Complete genome sequence and metabolic analysis of phthalate degradation pathway in Gordonia sp. QH-11.</title>
        <authorList>
            <person name="Jin D."/>
            <person name="Kong X."/>
            <person name="Bai Z."/>
        </authorList>
    </citation>
    <scope>NUCLEOTIDE SEQUENCE [LARGE SCALE GENOMIC DNA]</scope>
    <source>
        <strain evidence="8">QH-11</strain>
    </source>
</reference>
<evidence type="ECO:0000256" key="4">
    <source>
        <dbReference type="ARBA" id="ARBA00023136"/>
    </source>
</evidence>
<organism evidence="7 8">
    <name type="scientific">Gordonia phthalatica</name>
    <dbReference type="NCBI Taxonomy" id="1136941"/>
    <lineage>
        <taxon>Bacteria</taxon>
        <taxon>Bacillati</taxon>
        <taxon>Actinomycetota</taxon>
        <taxon>Actinomycetes</taxon>
        <taxon>Mycobacteriales</taxon>
        <taxon>Gordoniaceae</taxon>
        <taxon>Gordonia</taxon>
    </lineage>
</organism>
<feature type="domain" description="TM7S3/TM198-like" evidence="6">
    <location>
        <begin position="7"/>
        <end position="193"/>
    </location>
</feature>
<evidence type="ECO:0000256" key="5">
    <source>
        <dbReference type="SAM" id="Phobius"/>
    </source>
</evidence>
<evidence type="ECO:0000256" key="3">
    <source>
        <dbReference type="ARBA" id="ARBA00022989"/>
    </source>
</evidence>
<comment type="subcellular location">
    <subcellularLocation>
        <location evidence="1">Membrane</location>
        <topology evidence="1">Multi-pass membrane protein</topology>
    </subcellularLocation>
</comment>
<accession>A0A0N9NIG8</accession>
<feature type="transmembrane region" description="Helical" evidence="5">
    <location>
        <begin position="105"/>
        <end position="125"/>
    </location>
</feature>
<evidence type="ECO:0000256" key="1">
    <source>
        <dbReference type="ARBA" id="ARBA00004141"/>
    </source>
</evidence>
<dbReference type="AlphaFoldDB" id="A0A0N9NIG8"/>
<dbReference type="OrthoDB" id="4465871at2"/>
<name>A0A0N9NIG8_9ACTN</name>
<dbReference type="InterPro" id="IPR025256">
    <property type="entry name" value="TM7S3/TM198-like_dom"/>
</dbReference>
<feature type="transmembrane region" description="Helical" evidence="5">
    <location>
        <begin position="60"/>
        <end position="93"/>
    </location>
</feature>
<dbReference type="PATRIC" id="fig|1136941.3.peg.2767"/>
<protein>
    <submittedName>
        <fullName evidence="7">Membrane protein</fullName>
    </submittedName>
</protein>
<dbReference type="RefSeq" id="WP_062393394.1">
    <property type="nucleotide sequence ID" value="NZ_CP011853.1"/>
</dbReference>
<dbReference type="EMBL" id="CP011853">
    <property type="protein sequence ID" value="ALG85314.1"/>
    <property type="molecule type" value="Genomic_DNA"/>
</dbReference>
<gene>
    <name evidence="7" type="ORF">ACH46_13560</name>
</gene>
<dbReference type="GO" id="GO:0016020">
    <property type="term" value="C:membrane"/>
    <property type="evidence" value="ECO:0007669"/>
    <property type="project" value="UniProtKB-SubCell"/>
</dbReference>
<keyword evidence="4 5" id="KW-0472">Membrane</keyword>
<evidence type="ECO:0000313" key="7">
    <source>
        <dbReference type="EMBL" id="ALG85314.1"/>
    </source>
</evidence>
<keyword evidence="2 5" id="KW-0812">Transmembrane</keyword>
<evidence type="ECO:0000256" key="2">
    <source>
        <dbReference type="ARBA" id="ARBA00022692"/>
    </source>
</evidence>
<sequence>MASILIGVLAAVIGALFCFRGVVAMRVVIAIWGAFVGFTVGAGLVAAFTGDGYLSTALGWIVGVVGAVLFAFLAYLFYVVGVILAMASIGFAIGTALIAALGVTWSWVVVLVGVIAGVLLAVAAIKLNLPSILLVVLSAVGGSTAIVGGLMLIVRTISLDDFSRANVTATMGHGWWWYVIYLVLIIAGVLAQVKVLDREKSLQQQW</sequence>
<reference evidence="7 8" key="2">
    <citation type="journal article" date="2017" name="Int. J. Syst. Evol. Microbiol.">
        <title>Gordonia phthalatica sp. nov., a di-n-butyl phthalate-degrading bacterium isolated from activated sludge.</title>
        <authorList>
            <person name="Jin D."/>
            <person name="Kong X."/>
            <person name="Jia M."/>
            <person name="Yu X."/>
            <person name="Wang X."/>
            <person name="Zhuang X."/>
            <person name="Deng Y."/>
            <person name="Bai Z."/>
        </authorList>
    </citation>
    <scope>NUCLEOTIDE SEQUENCE [LARGE SCALE GENOMIC DNA]</scope>
    <source>
        <strain evidence="7 8">QH-11</strain>
    </source>
</reference>
<dbReference type="Pfam" id="PF13886">
    <property type="entry name" value="TM7S3_TM198"/>
    <property type="match status" value="1"/>
</dbReference>